<comment type="similarity">
    <text evidence="3">Belongs to the ERG4/ERG24 family.</text>
</comment>
<keyword evidence="6 23" id="KW-0812">Transmembrane</keyword>
<proteinExistence type="evidence at transcript level"/>
<organism evidence="24">
    <name type="scientific">Hirondellea gigas</name>
    <dbReference type="NCBI Taxonomy" id="1518452"/>
    <lineage>
        <taxon>Eukaryota</taxon>
        <taxon>Metazoa</taxon>
        <taxon>Ecdysozoa</taxon>
        <taxon>Arthropoda</taxon>
        <taxon>Crustacea</taxon>
        <taxon>Multicrustacea</taxon>
        <taxon>Malacostraca</taxon>
        <taxon>Eumalacostraca</taxon>
        <taxon>Peracarida</taxon>
        <taxon>Amphipoda</taxon>
        <taxon>Amphilochidea</taxon>
        <taxon>Lysianassida</taxon>
        <taxon>Lysianassidira</taxon>
        <taxon>Lysianassoidea</taxon>
        <taxon>Lysianassidae</taxon>
        <taxon>Hirondellea</taxon>
    </lineage>
</organism>
<comment type="catalytic activity">
    <reaction evidence="21">
        <text>cholesterol + NADP(+) = 7-dehydrocholesterol + NADPH + H(+)</text>
        <dbReference type="Rhea" id="RHEA:23984"/>
        <dbReference type="ChEBI" id="CHEBI:15378"/>
        <dbReference type="ChEBI" id="CHEBI:16113"/>
        <dbReference type="ChEBI" id="CHEBI:17759"/>
        <dbReference type="ChEBI" id="CHEBI:57783"/>
        <dbReference type="ChEBI" id="CHEBI:58349"/>
        <dbReference type="EC" id="1.3.1.21"/>
    </reaction>
    <physiologicalReaction direction="right-to-left" evidence="21">
        <dbReference type="Rhea" id="RHEA:23986"/>
    </physiologicalReaction>
</comment>
<keyword evidence="10" id="KW-0752">Steroid biosynthesis</keyword>
<keyword evidence="9" id="KW-0521">NADP</keyword>
<evidence type="ECO:0000256" key="4">
    <source>
        <dbReference type="ARBA" id="ARBA00022516"/>
    </source>
</evidence>
<feature type="transmembrane region" description="Helical" evidence="23">
    <location>
        <begin position="51"/>
        <end position="73"/>
    </location>
</feature>
<evidence type="ECO:0000256" key="10">
    <source>
        <dbReference type="ARBA" id="ARBA00022955"/>
    </source>
</evidence>
<dbReference type="InterPro" id="IPR018083">
    <property type="entry name" value="Sterol_reductase_CS"/>
</dbReference>
<evidence type="ECO:0000313" key="25">
    <source>
        <dbReference type="EMBL" id="LAC19616.1"/>
    </source>
</evidence>
<dbReference type="InterPro" id="IPR001171">
    <property type="entry name" value="ERG24_DHCR-like"/>
</dbReference>
<keyword evidence="4" id="KW-0444">Lipid biosynthesis</keyword>
<dbReference type="EC" id="1.3.1.21" evidence="18"/>
<dbReference type="Gene3D" id="1.20.120.1630">
    <property type="match status" value="1"/>
</dbReference>
<comment type="subcellular location">
    <subcellularLocation>
        <location evidence="1">Endoplasmic reticulum membrane</location>
        <topology evidence="1">Multi-pass membrane protein</topology>
    </subcellularLocation>
</comment>
<keyword evidence="16" id="KW-1207">Sterol metabolism</keyword>
<evidence type="ECO:0000256" key="22">
    <source>
        <dbReference type="ARBA" id="ARBA00047826"/>
    </source>
</evidence>
<dbReference type="AlphaFoldDB" id="A0A2P2HXE9"/>
<dbReference type="GO" id="GO:0005789">
    <property type="term" value="C:endoplasmic reticulum membrane"/>
    <property type="evidence" value="ECO:0007669"/>
    <property type="project" value="UniProtKB-SubCell"/>
</dbReference>
<keyword evidence="7" id="KW-0152">Cholesterol biosynthesis</keyword>
<evidence type="ECO:0000256" key="11">
    <source>
        <dbReference type="ARBA" id="ARBA00022989"/>
    </source>
</evidence>
<keyword evidence="5" id="KW-0153">Cholesterol metabolism</keyword>
<evidence type="ECO:0000256" key="1">
    <source>
        <dbReference type="ARBA" id="ARBA00004477"/>
    </source>
</evidence>
<reference evidence="25" key="1">
    <citation type="submission" date="2017-11" db="EMBL/GenBank/DDBJ databases">
        <title>The sensing device of the deep-sea amphipod.</title>
        <authorList>
            <person name="Kobayashi H."/>
            <person name="Nagahama T."/>
            <person name="Arai W."/>
            <person name="Sasagawa Y."/>
            <person name="Umeda M."/>
            <person name="Hayashi T."/>
            <person name="Nikaido I."/>
            <person name="Watanabe H."/>
            <person name="Oguri K."/>
            <person name="Kitazato H."/>
            <person name="Fujioka K."/>
            <person name="Kido Y."/>
            <person name="Takami H."/>
        </authorList>
    </citation>
    <scope>NUCLEOTIDE SEQUENCE</scope>
    <source>
        <tissue evidence="25">Whole body</tissue>
    </source>
</reference>
<dbReference type="PANTHER" id="PTHR21257">
    <property type="entry name" value="DELTA(14)-STEROL REDUCTASE"/>
    <property type="match status" value="1"/>
</dbReference>
<evidence type="ECO:0000256" key="2">
    <source>
        <dbReference type="ARBA" id="ARBA00004770"/>
    </source>
</evidence>
<evidence type="ECO:0000256" key="5">
    <source>
        <dbReference type="ARBA" id="ARBA00022548"/>
    </source>
</evidence>
<feature type="transmembrane region" description="Helical" evidence="23">
    <location>
        <begin position="271"/>
        <end position="291"/>
    </location>
</feature>
<evidence type="ECO:0000256" key="13">
    <source>
        <dbReference type="ARBA" id="ARBA00023011"/>
    </source>
</evidence>
<feature type="transmembrane region" description="Helical" evidence="23">
    <location>
        <begin position="93"/>
        <end position="116"/>
    </location>
</feature>
<comment type="catalytic activity">
    <reaction evidence="22">
        <text>7-dehydrodesmosterol + NADPH + H(+) = desmosterol + NADP(+)</text>
        <dbReference type="Rhea" id="RHEA:46740"/>
        <dbReference type="ChEBI" id="CHEBI:15378"/>
        <dbReference type="ChEBI" id="CHEBI:17737"/>
        <dbReference type="ChEBI" id="CHEBI:27910"/>
        <dbReference type="ChEBI" id="CHEBI:57783"/>
        <dbReference type="ChEBI" id="CHEBI:58349"/>
    </reaction>
    <physiologicalReaction direction="left-to-right" evidence="22">
        <dbReference type="Rhea" id="RHEA:46741"/>
    </physiologicalReaction>
</comment>
<feature type="transmembrane region" description="Helical" evidence="23">
    <location>
        <begin position="331"/>
        <end position="349"/>
    </location>
</feature>
<evidence type="ECO:0000256" key="15">
    <source>
        <dbReference type="ARBA" id="ARBA00023136"/>
    </source>
</evidence>
<keyword evidence="12" id="KW-0560">Oxidoreductase</keyword>
<protein>
    <recommendedName>
        <fullName evidence="19">7-dehydrocholesterol reductase</fullName>
        <ecNumber evidence="18">1.3.1.21</ecNumber>
    </recommendedName>
    <alternativeName>
        <fullName evidence="20">Sterol Delta(7)-reductase</fullName>
    </alternativeName>
</protein>
<evidence type="ECO:0000256" key="17">
    <source>
        <dbReference type="ARBA" id="ARBA00023221"/>
    </source>
</evidence>
<evidence type="ECO:0000256" key="14">
    <source>
        <dbReference type="ARBA" id="ARBA00023098"/>
    </source>
</evidence>
<evidence type="ECO:0000256" key="21">
    <source>
        <dbReference type="ARBA" id="ARBA00047795"/>
    </source>
</evidence>
<keyword evidence="15 23" id="KW-0472">Membrane</keyword>
<evidence type="ECO:0000256" key="16">
    <source>
        <dbReference type="ARBA" id="ARBA00023166"/>
    </source>
</evidence>
<reference evidence="24" key="2">
    <citation type="journal article" date="2018" name="Biosci. Biotechnol. Biochem.">
        <title>Polysaccharide hydrolase of the hadal zone amphipods Hirondellea gigas.</title>
        <authorList>
            <person name="Kobayashi H."/>
            <person name="Nagahama T."/>
            <person name="Arai W."/>
            <person name="Sasagawa Y."/>
            <person name="Umeda M."/>
            <person name="Hayashi T."/>
            <person name="Nikaido I."/>
            <person name="Watanabe H."/>
            <person name="Oguri K."/>
            <person name="Kitazato H."/>
            <person name="Fujioka K."/>
            <person name="Kido Y."/>
            <person name="Takami H."/>
        </authorList>
    </citation>
    <scope>NUCLEOTIDE SEQUENCE</scope>
    <source>
        <tissue evidence="24">Whole body</tissue>
    </source>
</reference>
<dbReference type="EMBL" id="IACF01000685">
    <property type="protein sequence ID" value="LAB66443.1"/>
    <property type="molecule type" value="mRNA"/>
</dbReference>
<dbReference type="GO" id="GO:0047598">
    <property type="term" value="F:7-dehydrocholesterol reductase activity"/>
    <property type="evidence" value="ECO:0007669"/>
    <property type="project" value="UniProtKB-EC"/>
</dbReference>
<keyword evidence="8" id="KW-0256">Endoplasmic reticulum</keyword>
<name>A0A2P2HXE9_9CRUS</name>
<feature type="transmembrane region" description="Helical" evidence="23">
    <location>
        <begin position="183"/>
        <end position="201"/>
    </location>
</feature>
<evidence type="ECO:0000256" key="12">
    <source>
        <dbReference type="ARBA" id="ARBA00023002"/>
    </source>
</evidence>
<evidence type="ECO:0000256" key="18">
    <source>
        <dbReference type="ARBA" id="ARBA00038851"/>
    </source>
</evidence>
<dbReference type="PROSITE" id="PS01018">
    <property type="entry name" value="STEROL_REDUCT_2"/>
    <property type="match status" value="1"/>
</dbReference>
<evidence type="ECO:0000256" key="23">
    <source>
        <dbReference type="SAM" id="Phobius"/>
    </source>
</evidence>
<evidence type="ECO:0000256" key="19">
    <source>
        <dbReference type="ARBA" id="ARBA00039984"/>
    </source>
</evidence>
<comment type="pathway">
    <text evidence="2">Steroid biosynthesis; cholesterol biosynthesis.</text>
</comment>
<dbReference type="GO" id="GO:0006695">
    <property type="term" value="P:cholesterol biosynthetic process"/>
    <property type="evidence" value="ECO:0007669"/>
    <property type="project" value="UniProtKB-UniPathway"/>
</dbReference>
<feature type="transmembrane region" description="Helical" evidence="23">
    <location>
        <begin position="122"/>
        <end position="144"/>
    </location>
</feature>
<dbReference type="UniPathway" id="UPA00063"/>
<feature type="transmembrane region" description="Helical" evidence="23">
    <location>
        <begin position="245"/>
        <end position="265"/>
    </location>
</feature>
<dbReference type="PANTHER" id="PTHR21257:SF38">
    <property type="entry name" value="7-DEHYDROCHOLESTEROL REDUCTASE"/>
    <property type="match status" value="1"/>
</dbReference>
<keyword evidence="14" id="KW-0443">Lipid metabolism</keyword>
<evidence type="ECO:0000313" key="24">
    <source>
        <dbReference type="EMBL" id="LAB66443.1"/>
    </source>
</evidence>
<evidence type="ECO:0000256" key="6">
    <source>
        <dbReference type="ARBA" id="ARBA00022692"/>
    </source>
</evidence>
<feature type="transmembrane region" description="Helical" evidence="23">
    <location>
        <begin position="361"/>
        <end position="384"/>
    </location>
</feature>
<keyword evidence="17" id="KW-0753">Steroid metabolism</keyword>
<keyword evidence="11 23" id="KW-1133">Transmembrane helix</keyword>
<evidence type="ECO:0000256" key="9">
    <source>
        <dbReference type="ARBA" id="ARBA00022857"/>
    </source>
</evidence>
<evidence type="ECO:0000256" key="8">
    <source>
        <dbReference type="ARBA" id="ARBA00022824"/>
    </source>
</evidence>
<evidence type="ECO:0000256" key="7">
    <source>
        <dbReference type="ARBA" id="ARBA00022778"/>
    </source>
</evidence>
<evidence type="ECO:0000256" key="3">
    <source>
        <dbReference type="ARBA" id="ARBA00005402"/>
    </source>
</evidence>
<sequence>MGSMALLDAMRYQFGPPLMVALVTAGVQLLAVVGGGGLTNSWSVVGSVQAWTLVSALCLWALLSLWIPGKVFVGPHPPHGGAAPTYRANGFQFFVVSLLLCILGLFLQPTFALQVYTIFPEILAACNVTALSFCTYLLIIGKWWPQTKEELTARPLVYEFYRGMEIHPRILGVDVKQLTNCRFGLLAWQLLVVIFFVAGGIKNGWSVAHFVCVALQTIYLAKFYWWETGYFNTLDITLDRAGYYICWGCIVFVPGFYTFTSYYLVAHPPVISDSGAVLCFILGILAIGLNYRIDWEKEYFRHNNGKCFIWNRPAKFIKATYLTYDKKQKTSYLLTSGFWGISRHLNYVFELMLTLSWSLPGLGLGFGPFLYFIFLTILLIHRIFRDEEKCKAKYGKYWVQYCEAVPYRLIPGIF</sequence>
<accession>A0A2P2HXE9</accession>
<feature type="transmembrane region" description="Helical" evidence="23">
    <location>
        <begin position="207"/>
        <end position="225"/>
    </location>
</feature>
<evidence type="ECO:0000256" key="20">
    <source>
        <dbReference type="ARBA" id="ARBA00042688"/>
    </source>
</evidence>
<dbReference type="GO" id="GO:0016132">
    <property type="term" value="P:brassinosteroid biosynthetic process"/>
    <property type="evidence" value="ECO:0007669"/>
    <property type="project" value="TreeGrafter"/>
</dbReference>
<dbReference type="Pfam" id="PF01222">
    <property type="entry name" value="ERG4_ERG24"/>
    <property type="match status" value="1"/>
</dbReference>
<keyword evidence="13" id="KW-0756">Sterol biosynthesis</keyword>
<dbReference type="EMBL" id="IACT01000177">
    <property type="protein sequence ID" value="LAC19616.1"/>
    <property type="molecule type" value="mRNA"/>
</dbReference>